<dbReference type="eggNOG" id="COG0796">
    <property type="taxonomic scope" value="Bacteria"/>
</dbReference>
<evidence type="ECO:0000313" key="2">
    <source>
        <dbReference type="Proteomes" id="UP000007374"/>
    </source>
</evidence>
<name>K2NZ25_9HYPH</name>
<keyword evidence="2" id="KW-1185">Reference proteome</keyword>
<dbReference type="OrthoDB" id="5465390at2"/>
<dbReference type="EMBL" id="AMSI01000004">
    <property type="protein sequence ID" value="EKF43084.1"/>
    <property type="molecule type" value="Genomic_DNA"/>
</dbReference>
<sequence>MTPPATPPRAIHGTMIGIIVLDTGFRRLPGDIAHADTWPFPVQFKVVRGVRPADVIEGDPRHSLKAFRTAIDELVTLGCTAITTSCGFLAAVQDELVRHSPVPFLSSALLQIPMVQRILPAGKKPGLIVSDPQALSERHFHGVGATAGLPMAALPMNGVLLSNMREHATEVDAAAQEAEVISTVAELLADHENVGALVFECANLPPYSAAVSRHFGLPVYDIVTLVHWIHLSLVPPDYPR</sequence>
<dbReference type="AlphaFoldDB" id="K2NZ25"/>
<dbReference type="NCBIfam" id="NF005679">
    <property type="entry name" value="PRK07475.1"/>
    <property type="match status" value="1"/>
</dbReference>
<organism evidence="1 2">
    <name type="scientific">Nitratireductor indicus C115</name>
    <dbReference type="NCBI Taxonomy" id="1231190"/>
    <lineage>
        <taxon>Bacteria</taxon>
        <taxon>Pseudomonadati</taxon>
        <taxon>Pseudomonadota</taxon>
        <taxon>Alphaproteobacteria</taxon>
        <taxon>Hyphomicrobiales</taxon>
        <taxon>Phyllobacteriaceae</taxon>
        <taxon>Nitratireductor</taxon>
    </lineage>
</organism>
<dbReference type="RefSeq" id="WP_009756238.1">
    <property type="nucleotide sequence ID" value="NZ_AMSI01000004.1"/>
</dbReference>
<gene>
    <name evidence="1" type="ORF">NA8A_07104</name>
</gene>
<dbReference type="Proteomes" id="UP000007374">
    <property type="component" value="Unassembled WGS sequence"/>
</dbReference>
<evidence type="ECO:0000313" key="1">
    <source>
        <dbReference type="EMBL" id="EKF43084.1"/>
    </source>
</evidence>
<proteinExistence type="predicted"/>
<accession>K2NZ25</accession>
<protein>
    <recommendedName>
        <fullName evidence="3">Aspartate/glutamate racemase family protein</fullName>
    </recommendedName>
</protein>
<evidence type="ECO:0008006" key="3">
    <source>
        <dbReference type="Google" id="ProtNLM"/>
    </source>
</evidence>
<comment type="caution">
    <text evidence="1">The sequence shown here is derived from an EMBL/GenBank/DDBJ whole genome shotgun (WGS) entry which is preliminary data.</text>
</comment>
<dbReference type="STRING" id="721133.SAMN05216176_105120"/>
<dbReference type="PATRIC" id="fig|1231190.3.peg.1491"/>
<reference evidence="1 2" key="1">
    <citation type="journal article" date="2012" name="J. Bacteriol.">
        <title>Genome Sequence of Nitratireductor indicus Type Strain C115.</title>
        <authorList>
            <person name="Lai Q."/>
            <person name="Li G."/>
            <person name="Yu Z."/>
            <person name="Shao Z."/>
        </authorList>
    </citation>
    <scope>NUCLEOTIDE SEQUENCE [LARGE SCALE GENOMIC DNA]</scope>
    <source>
        <strain evidence="1 2">C115</strain>
    </source>
</reference>